<accession>A0A418WA92</accession>
<dbReference type="Pfam" id="PF14497">
    <property type="entry name" value="GST_C_3"/>
    <property type="match status" value="1"/>
</dbReference>
<dbReference type="InterPro" id="IPR040079">
    <property type="entry name" value="Glutathione_S-Trfase"/>
</dbReference>
<evidence type="ECO:0000313" key="6">
    <source>
        <dbReference type="Proteomes" id="UP000284605"/>
    </source>
</evidence>
<dbReference type="InterPro" id="IPR036249">
    <property type="entry name" value="Thioredoxin-like_sf"/>
</dbReference>
<dbReference type="Gene3D" id="1.20.1050.10">
    <property type="match status" value="1"/>
</dbReference>
<evidence type="ECO:0000256" key="1">
    <source>
        <dbReference type="ARBA" id="ARBA00012452"/>
    </source>
</evidence>
<reference evidence="5 6" key="1">
    <citation type="submission" date="2018-09" db="EMBL/GenBank/DDBJ databases">
        <authorList>
            <person name="Zhu H."/>
        </authorList>
    </citation>
    <scope>NUCLEOTIDE SEQUENCE [LARGE SCALE GENOMIC DNA]</scope>
    <source>
        <strain evidence="5 6">K1W22B-8</strain>
    </source>
</reference>
<feature type="domain" description="GST N-terminal" evidence="3">
    <location>
        <begin position="1"/>
        <end position="77"/>
    </location>
</feature>
<dbReference type="EC" id="2.5.1.18" evidence="1"/>
<sequence length="212" mass="22808">MILYGAGLSPYVRKTLAAFKEKGLSFEHQPVMPGDSSPSFRSISPFGKIPGFTDGDFKICDSTAIITYVDAKFADKPLLPAEPALRARAVWFEEFSDTILAAQTGAIFWNRVVAPRFMGQKGDDAAADKAEAEGLPPIFAYLESQIPASNFLVGDRLTVADLSIAAQMVNLGYAGVEVDAAKYPKFAAYLATMHARPSFVEVLGAERAMMGG</sequence>
<dbReference type="Gene3D" id="3.40.30.10">
    <property type="entry name" value="Glutaredoxin"/>
    <property type="match status" value="1"/>
</dbReference>
<dbReference type="PROSITE" id="PS50405">
    <property type="entry name" value="GST_CTER"/>
    <property type="match status" value="1"/>
</dbReference>
<organism evidence="5 6">
    <name type="scientific">Oleomonas cavernae</name>
    <dbReference type="NCBI Taxonomy" id="2320859"/>
    <lineage>
        <taxon>Bacteria</taxon>
        <taxon>Pseudomonadati</taxon>
        <taxon>Pseudomonadota</taxon>
        <taxon>Alphaproteobacteria</taxon>
        <taxon>Acetobacterales</taxon>
        <taxon>Acetobacteraceae</taxon>
        <taxon>Oleomonas</taxon>
    </lineage>
</organism>
<keyword evidence="6" id="KW-1185">Reference proteome</keyword>
<proteinExistence type="predicted"/>
<dbReference type="GO" id="GO:0004364">
    <property type="term" value="F:glutathione transferase activity"/>
    <property type="evidence" value="ECO:0007669"/>
    <property type="project" value="UniProtKB-EC"/>
</dbReference>
<dbReference type="InterPro" id="IPR004046">
    <property type="entry name" value="GST_C"/>
</dbReference>
<evidence type="ECO:0000259" key="4">
    <source>
        <dbReference type="PROSITE" id="PS50405"/>
    </source>
</evidence>
<dbReference type="GO" id="GO:0005737">
    <property type="term" value="C:cytoplasm"/>
    <property type="evidence" value="ECO:0007669"/>
    <property type="project" value="TreeGrafter"/>
</dbReference>
<evidence type="ECO:0000259" key="3">
    <source>
        <dbReference type="PROSITE" id="PS50404"/>
    </source>
</evidence>
<feature type="domain" description="GST C-terminal" evidence="4">
    <location>
        <begin position="82"/>
        <end position="212"/>
    </location>
</feature>
<dbReference type="PANTHER" id="PTHR43900:SF97">
    <property type="entry name" value="GLUTATHIONE TRANSFERASE"/>
    <property type="match status" value="1"/>
</dbReference>
<dbReference type="RefSeq" id="WP_119777587.1">
    <property type="nucleotide sequence ID" value="NZ_QYUK01000011.1"/>
</dbReference>
<dbReference type="GO" id="GO:0043295">
    <property type="term" value="F:glutathione binding"/>
    <property type="evidence" value="ECO:0007669"/>
    <property type="project" value="TreeGrafter"/>
</dbReference>
<name>A0A418WA92_9PROT</name>
<dbReference type="InterPro" id="IPR010987">
    <property type="entry name" value="Glutathione-S-Trfase_C-like"/>
</dbReference>
<comment type="caution">
    <text evidence="5">The sequence shown here is derived from an EMBL/GenBank/DDBJ whole genome shotgun (WGS) entry which is preliminary data.</text>
</comment>
<dbReference type="OrthoDB" id="9810080at2"/>
<dbReference type="SFLD" id="SFLDS00019">
    <property type="entry name" value="Glutathione_Transferase_(cytos"/>
    <property type="match status" value="1"/>
</dbReference>
<dbReference type="AlphaFoldDB" id="A0A418WA92"/>
<dbReference type="Pfam" id="PF13417">
    <property type="entry name" value="GST_N_3"/>
    <property type="match status" value="1"/>
</dbReference>
<dbReference type="InterPro" id="IPR036282">
    <property type="entry name" value="Glutathione-S-Trfase_C_sf"/>
</dbReference>
<dbReference type="PANTHER" id="PTHR43900">
    <property type="entry name" value="GLUTATHIONE S-TRANSFERASE RHO"/>
    <property type="match status" value="1"/>
</dbReference>
<keyword evidence="2 5" id="KW-0808">Transferase</keyword>
<dbReference type="SUPFAM" id="SSF47616">
    <property type="entry name" value="GST C-terminal domain-like"/>
    <property type="match status" value="1"/>
</dbReference>
<protein>
    <recommendedName>
        <fullName evidence="1">glutathione transferase</fullName>
        <ecNumber evidence="1">2.5.1.18</ecNumber>
    </recommendedName>
</protein>
<dbReference type="SUPFAM" id="SSF52833">
    <property type="entry name" value="Thioredoxin-like"/>
    <property type="match status" value="1"/>
</dbReference>
<dbReference type="Proteomes" id="UP000284605">
    <property type="component" value="Unassembled WGS sequence"/>
</dbReference>
<evidence type="ECO:0000313" key="5">
    <source>
        <dbReference type="EMBL" id="RJF86943.1"/>
    </source>
</evidence>
<dbReference type="PROSITE" id="PS50404">
    <property type="entry name" value="GST_NTER"/>
    <property type="match status" value="1"/>
</dbReference>
<dbReference type="SFLD" id="SFLDG00358">
    <property type="entry name" value="Main_(cytGST)"/>
    <property type="match status" value="1"/>
</dbReference>
<evidence type="ECO:0000256" key="2">
    <source>
        <dbReference type="ARBA" id="ARBA00022679"/>
    </source>
</evidence>
<dbReference type="InterPro" id="IPR004045">
    <property type="entry name" value="Glutathione_S-Trfase_N"/>
</dbReference>
<gene>
    <name evidence="5" type="ORF">D3874_07860</name>
</gene>
<dbReference type="EMBL" id="QYUK01000011">
    <property type="protein sequence ID" value="RJF86943.1"/>
    <property type="molecule type" value="Genomic_DNA"/>
</dbReference>